<dbReference type="FunCoup" id="F7B2D4">
    <property type="interactions" value="41"/>
</dbReference>
<feature type="compositionally biased region" description="Polar residues" evidence="11">
    <location>
        <begin position="37"/>
        <end position="70"/>
    </location>
</feature>
<dbReference type="Proteomes" id="UP000008144">
    <property type="component" value="Chromosome 9"/>
</dbReference>
<name>F7B2D4_CIOIN</name>
<dbReference type="Ensembl" id="ENSCINT00000005361.3">
    <property type="protein sequence ID" value="ENSCINP00000005361.3"/>
    <property type="gene ID" value="ENSCING00000002638.3"/>
</dbReference>
<evidence type="ECO:0000256" key="2">
    <source>
        <dbReference type="ARBA" id="ARBA00004555"/>
    </source>
</evidence>
<dbReference type="PANTHER" id="PTHR21470">
    <property type="entry name" value="RAB6-INTERACTING PROTEIN GORAB"/>
    <property type="match status" value="1"/>
</dbReference>
<keyword evidence="6" id="KW-0333">Golgi apparatus</keyword>
<reference evidence="13" key="1">
    <citation type="journal article" date="2002" name="Science">
        <title>The draft genome of Ciona intestinalis: insights into chordate and vertebrate origins.</title>
        <authorList>
            <person name="Dehal P."/>
            <person name="Satou Y."/>
            <person name="Campbell R.K."/>
            <person name="Chapman J."/>
            <person name="Degnan B."/>
            <person name="De Tomaso A."/>
            <person name="Davidson B."/>
            <person name="Di Gregorio A."/>
            <person name="Gelpke M."/>
            <person name="Goodstein D.M."/>
            <person name="Harafuji N."/>
            <person name="Hastings K.E."/>
            <person name="Ho I."/>
            <person name="Hotta K."/>
            <person name="Huang W."/>
            <person name="Kawashima T."/>
            <person name="Lemaire P."/>
            <person name="Martinez D."/>
            <person name="Meinertzhagen I.A."/>
            <person name="Necula S."/>
            <person name="Nonaka M."/>
            <person name="Putnam N."/>
            <person name="Rash S."/>
            <person name="Saiga H."/>
            <person name="Satake M."/>
            <person name="Terry A."/>
            <person name="Yamada L."/>
            <person name="Wang H.G."/>
            <person name="Awazu S."/>
            <person name="Azumi K."/>
            <person name="Boore J."/>
            <person name="Branno M."/>
            <person name="Chin-Bow S."/>
            <person name="DeSantis R."/>
            <person name="Doyle S."/>
            <person name="Francino P."/>
            <person name="Keys D.N."/>
            <person name="Haga S."/>
            <person name="Hayashi H."/>
            <person name="Hino K."/>
            <person name="Imai K.S."/>
            <person name="Inaba K."/>
            <person name="Kano S."/>
            <person name="Kobayashi K."/>
            <person name="Kobayashi M."/>
            <person name="Lee B.I."/>
            <person name="Makabe K.W."/>
            <person name="Manohar C."/>
            <person name="Matassi G."/>
            <person name="Medina M."/>
            <person name="Mochizuki Y."/>
            <person name="Mount S."/>
            <person name="Morishita T."/>
            <person name="Miura S."/>
            <person name="Nakayama A."/>
            <person name="Nishizaka S."/>
            <person name="Nomoto H."/>
            <person name="Ohta F."/>
            <person name="Oishi K."/>
            <person name="Rigoutsos I."/>
            <person name="Sano M."/>
            <person name="Sasaki A."/>
            <person name="Sasakura Y."/>
            <person name="Shoguchi E."/>
            <person name="Shin-i T."/>
            <person name="Spagnuolo A."/>
            <person name="Stainier D."/>
            <person name="Suzuki M.M."/>
            <person name="Tassy O."/>
            <person name="Takatori N."/>
            <person name="Tokuoka M."/>
            <person name="Yagi K."/>
            <person name="Yoshizaki F."/>
            <person name="Wada S."/>
            <person name="Zhang C."/>
            <person name="Hyatt P.D."/>
            <person name="Larimer F."/>
            <person name="Detter C."/>
            <person name="Doggett N."/>
            <person name="Glavina T."/>
            <person name="Hawkins T."/>
            <person name="Richardson P."/>
            <person name="Lucas S."/>
            <person name="Kohara Y."/>
            <person name="Levine M."/>
            <person name="Satoh N."/>
            <person name="Rokhsar D.S."/>
        </authorList>
    </citation>
    <scope>NUCLEOTIDE SEQUENCE [LARGE SCALE GENOMIC DNA]</scope>
</reference>
<evidence type="ECO:0000256" key="6">
    <source>
        <dbReference type="ARBA" id="ARBA00023034"/>
    </source>
</evidence>
<evidence type="ECO:0000256" key="3">
    <source>
        <dbReference type="ARBA" id="ARBA00005599"/>
    </source>
</evidence>
<feature type="region of interest" description="Disordered" evidence="11">
    <location>
        <begin position="26"/>
        <end position="108"/>
    </location>
</feature>
<keyword evidence="13" id="KW-1185">Reference proteome</keyword>
<dbReference type="Pfam" id="PF04949">
    <property type="entry name" value="Transcrip_act"/>
    <property type="match status" value="1"/>
</dbReference>
<evidence type="ECO:0000256" key="4">
    <source>
        <dbReference type="ARBA" id="ARBA00014130"/>
    </source>
</evidence>
<evidence type="ECO:0000313" key="13">
    <source>
        <dbReference type="Proteomes" id="UP000008144"/>
    </source>
</evidence>
<evidence type="ECO:0000256" key="11">
    <source>
        <dbReference type="SAM" id="MobiDB-lite"/>
    </source>
</evidence>
<dbReference type="GeneTree" id="ENSGT00390000014886"/>
<organism evidence="12 13">
    <name type="scientific">Ciona intestinalis</name>
    <name type="common">Transparent sea squirt</name>
    <name type="synonym">Ascidia intestinalis</name>
    <dbReference type="NCBI Taxonomy" id="7719"/>
    <lineage>
        <taxon>Eukaryota</taxon>
        <taxon>Metazoa</taxon>
        <taxon>Chordata</taxon>
        <taxon>Tunicata</taxon>
        <taxon>Ascidiacea</taxon>
        <taxon>Phlebobranchia</taxon>
        <taxon>Cionidae</taxon>
        <taxon>Ciona</taxon>
    </lineage>
</organism>
<reference evidence="12" key="4">
    <citation type="submission" date="2025-09" db="UniProtKB">
        <authorList>
            <consortium name="Ensembl"/>
        </authorList>
    </citation>
    <scope>IDENTIFICATION</scope>
</reference>
<accession>F7B2D4</accession>
<dbReference type="GO" id="GO:1905515">
    <property type="term" value="P:non-motile cilium assembly"/>
    <property type="evidence" value="ECO:0000318"/>
    <property type="project" value="GO_Central"/>
</dbReference>
<evidence type="ECO:0000256" key="5">
    <source>
        <dbReference type="ARBA" id="ARBA00022490"/>
    </source>
</evidence>
<comment type="similarity">
    <text evidence="3">Belongs to the GORAB family.</text>
</comment>
<feature type="coiled-coil region" evidence="10">
    <location>
        <begin position="120"/>
        <end position="150"/>
    </location>
</feature>
<dbReference type="GO" id="GO:0005794">
    <property type="term" value="C:Golgi apparatus"/>
    <property type="evidence" value="ECO:0007669"/>
    <property type="project" value="UniProtKB-SubCell"/>
</dbReference>
<dbReference type="OMA" id="WEFSQAQ"/>
<reference evidence="12" key="3">
    <citation type="submission" date="2025-08" db="UniProtKB">
        <authorList>
            <consortium name="Ensembl"/>
        </authorList>
    </citation>
    <scope>IDENTIFICATION</scope>
</reference>
<keyword evidence="7 10" id="KW-0175">Coiled coil</keyword>
<evidence type="ECO:0000256" key="10">
    <source>
        <dbReference type="SAM" id="Coils"/>
    </source>
</evidence>
<reference evidence="12" key="2">
    <citation type="journal article" date="2008" name="Genome Biol.">
        <title>Improved genome assembly and evidence-based global gene model set for the chordate Ciona intestinalis: new insight into intron and operon populations.</title>
        <authorList>
            <person name="Satou Y."/>
            <person name="Mineta K."/>
            <person name="Ogasawara M."/>
            <person name="Sasakura Y."/>
            <person name="Shoguchi E."/>
            <person name="Ueno K."/>
            <person name="Yamada L."/>
            <person name="Matsumoto J."/>
            <person name="Wasserscheid J."/>
            <person name="Dewar K."/>
            <person name="Wiley G.B."/>
            <person name="Macmil S.L."/>
            <person name="Roe B.A."/>
            <person name="Zeller R.W."/>
            <person name="Hastings K.E."/>
            <person name="Lemaire P."/>
            <person name="Lindquist E."/>
            <person name="Endo T."/>
            <person name="Hotta K."/>
            <person name="Inaba K."/>
        </authorList>
    </citation>
    <scope>NUCLEOTIDE SEQUENCE [LARGE SCALE GENOMIC DNA]</scope>
    <source>
        <strain evidence="12">wild type</strain>
    </source>
</reference>
<evidence type="ECO:0000313" key="12">
    <source>
        <dbReference type="Ensembl" id="ENSCINP00000005361.3"/>
    </source>
</evidence>
<dbReference type="EMBL" id="EAAA01002955">
    <property type="status" value="NOT_ANNOTATED_CDS"/>
    <property type="molecule type" value="Genomic_DNA"/>
</dbReference>
<evidence type="ECO:0000256" key="8">
    <source>
        <dbReference type="ARBA" id="ARBA00032512"/>
    </source>
</evidence>
<protein>
    <recommendedName>
        <fullName evidence="4">RAB6-interacting golgin</fullName>
    </recommendedName>
    <alternativeName>
        <fullName evidence="9">N-terminal kinase-like-binding protein 1</fullName>
    </alternativeName>
    <alternativeName>
        <fullName evidence="8">SCY1-like 1-binding protein 1</fullName>
    </alternativeName>
</protein>
<proteinExistence type="inferred from homology"/>
<dbReference type="PANTHER" id="PTHR21470:SF2">
    <property type="entry name" value="RAB6-INTERACTING GOLGIN"/>
    <property type="match status" value="1"/>
</dbReference>
<dbReference type="InParanoid" id="F7B2D4"/>
<comment type="subcellular location">
    <subcellularLocation>
        <location evidence="1">Cytoplasm</location>
    </subcellularLocation>
    <subcellularLocation>
        <location evidence="2">Golgi apparatus</location>
    </subcellularLocation>
</comment>
<dbReference type="InterPro" id="IPR007033">
    <property type="entry name" value="GORAB"/>
</dbReference>
<feature type="coiled-coil region" evidence="10">
    <location>
        <begin position="238"/>
        <end position="275"/>
    </location>
</feature>
<evidence type="ECO:0000256" key="7">
    <source>
        <dbReference type="ARBA" id="ARBA00023054"/>
    </source>
</evidence>
<evidence type="ECO:0000256" key="1">
    <source>
        <dbReference type="ARBA" id="ARBA00004496"/>
    </source>
</evidence>
<keyword evidence="5" id="KW-0963">Cytoplasm</keyword>
<evidence type="ECO:0000256" key="9">
    <source>
        <dbReference type="ARBA" id="ARBA00033032"/>
    </source>
</evidence>
<feature type="compositionally biased region" description="Basic and acidic residues" evidence="11">
    <location>
        <begin position="79"/>
        <end position="107"/>
    </location>
</feature>
<sequence>MSDWVGFTDEDLHRLQNGDGVVKERPKIVKPIAKRTMQGNNNKTNLLQEKSAVRKSTPNKNKQQQVSSAALLSKPTAAKTEKKPEPKPEETIPDIKEMEQNMEKPTQKDNGIVLDDEIGKKKEKLKLEDAQQRQKQMEEMNRRKKAMLTKEIAERKKRAIAESSKLVKIQTELTKLDQLLNVDVSILRDQIDEACWEFSQAQRRFQQAEKEYIASKMDLHEKTTRKEDLTEHLFNIIQANEERKAKKLEELMLKLNLEEEELELREQERKEKEEKK</sequence>
<dbReference type="HOGENOM" id="CLU_064636_1_0_1"/>
<dbReference type="AlphaFoldDB" id="F7B2D4"/>